<feature type="domain" description="Reverse transcriptase/retrotransposon-derived protein RNase H-like" evidence="1">
    <location>
        <begin position="3"/>
        <end position="93"/>
    </location>
</feature>
<sequence>MEWDRKCQKAFDAIKAYLIRPPILVPPVPNQPLILYLMVRRQSLGCMLGQEDESTRTERAIYYLSKKFIEGESNYPEIKKMCCTLVWVMQRLR</sequence>
<protein>
    <recommendedName>
        <fullName evidence="1">Reverse transcriptase/retrotransposon-derived protein RNase H-like domain-containing protein</fullName>
    </recommendedName>
</protein>
<dbReference type="SUPFAM" id="SSF56672">
    <property type="entry name" value="DNA/RNA polymerases"/>
    <property type="match status" value="1"/>
</dbReference>
<evidence type="ECO:0000313" key="2">
    <source>
        <dbReference type="EMBL" id="PKI33271.1"/>
    </source>
</evidence>
<dbReference type="Pfam" id="PF17919">
    <property type="entry name" value="RT_RNaseH_2"/>
    <property type="match status" value="1"/>
</dbReference>
<dbReference type="PANTHER" id="PTHR48475">
    <property type="entry name" value="RIBONUCLEASE H"/>
    <property type="match status" value="1"/>
</dbReference>
<dbReference type="InterPro" id="IPR043502">
    <property type="entry name" value="DNA/RNA_pol_sf"/>
</dbReference>
<keyword evidence="3" id="KW-1185">Reference proteome</keyword>
<evidence type="ECO:0000259" key="1">
    <source>
        <dbReference type="Pfam" id="PF17919"/>
    </source>
</evidence>
<organism evidence="2 3">
    <name type="scientific">Punica granatum</name>
    <name type="common">Pomegranate</name>
    <dbReference type="NCBI Taxonomy" id="22663"/>
    <lineage>
        <taxon>Eukaryota</taxon>
        <taxon>Viridiplantae</taxon>
        <taxon>Streptophyta</taxon>
        <taxon>Embryophyta</taxon>
        <taxon>Tracheophyta</taxon>
        <taxon>Spermatophyta</taxon>
        <taxon>Magnoliopsida</taxon>
        <taxon>eudicotyledons</taxon>
        <taxon>Gunneridae</taxon>
        <taxon>Pentapetalae</taxon>
        <taxon>rosids</taxon>
        <taxon>malvids</taxon>
        <taxon>Myrtales</taxon>
        <taxon>Lythraceae</taxon>
        <taxon>Punica</taxon>
    </lineage>
</organism>
<evidence type="ECO:0000313" key="3">
    <source>
        <dbReference type="Proteomes" id="UP000233551"/>
    </source>
</evidence>
<dbReference type="AlphaFoldDB" id="A0A2I0HNK5"/>
<dbReference type="InterPro" id="IPR041577">
    <property type="entry name" value="RT_RNaseH_2"/>
</dbReference>
<accession>A0A2I0HNK5</accession>
<name>A0A2I0HNK5_PUNGR</name>
<gene>
    <name evidence="2" type="ORF">CRG98_046337</name>
</gene>
<dbReference type="Proteomes" id="UP000233551">
    <property type="component" value="Unassembled WGS sequence"/>
</dbReference>
<dbReference type="STRING" id="22663.A0A2I0HNK5"/>
<dbReference type="EMBL" id="PGOL01006807">
    <property type="protein sequence ID" value="PKI33271.1"/>
    <property type="molecule type" value="Genomic_DNA"/>
</dbReference>
<reference evidence="2 3" key="1">
    <citation type="submission" date="2017-11" db="EMBL/GenBank/DDBJ databases">
        <title>De-novo sequencing of pomegranate (Punica granatum L.) genome.</title>
        <authorList>
            <person name="Akparov Z."/>
            <person name="Amiraslanov A."/>
            <person name="Hajiyeva S."/>
            <person name="Abbasov M."/>
            <person name="Kaur K."/>
            <person name="Hamwieh A."/>
            <person name="Solovyev V."/>
            <person name="Salamov A."/>
            <person name="Braich B."/>
            <person name="Kosarev P."/>
            <person name="Mahmoud A."/>
            <person name="Hajiyev E."/>
            <person name="Babayeva S."/>
            <person name="Izzatullayeva V."/>
            <person name="Mammadov A."/>
            <person name="Mammadov A."/>
            <person name="Sharifova S."/>
            <person name="Ojaghi J."/>
            <person name="Eynullazada K."/>
            <person name="Bayramov B."/>
            <person name="Abdulazimova A."/>
            <person name="Shahmuradov I."/>
        </authorList>
    </citation>
    <scope>NUCLEOTIDE SEQUENCE [LARGE SCALE GENOMIC DNA]</scope>
    <source>
        <strain evidence="3">cv. AG2017</strain>
        <tissue evidence="2">Leaf</tissue>
    </source>
</reference>
<proteinExistence type="predicted"/>
<comment type="caution">
    <text evidence="2">The sequence shown here is derived from an EMBL/GenBank/DDBJ whole genome shotgun (WGS) entry which is preliminary data.</text>
</comment>
<dbReference type="PANTHER" id="PTHR48475:SF1">
    <property type="entry name" value="RNASE H TYPE-1 DOMAIN-CONTAINING PROTEIN"/>
    <property type="match status" value="1"/>
</dbReference>